<dbReference type="InterPro" id="IPR002347">
    <property type="entry name" value="SDR_fam"/>
</dbReference>
<dbReference type="EMBL" id="BAAAFR010000002">
    <property type="protein sequence ID" value="GAA0316878.1"/>
    <property type="molecule type" value="Genomic_DNA"/>
</dbReference>
<sequence>MADHLDDLLPDVEYITDDYKGADKLKDKRVIITGGDSGIGRAVALHMAREGAKVAIFYHSDEEQANETQKGIEAEGSEALVIQNNASDSDSCKDAVQQVVDAWGGMDVLVNNAGMQKPYNDLTDISDDDWQQHFDVNMAGIFYTTRAALPHMQKGSSVINTTSVNAFVGNDVLVPYTATKGAIVGYTRALALQLAERGIRVNQVAPGPIATEIQKAFKDFDKDIITSMTTPMGRIGQPYELGGAYVFLASSDSSFVTGQTIHVNGGMITNG</sequence>
<proteinExistence type="inferred from homology"/>
<organism evidence="3 4">
    <name type="scientific">Psychrobacter aestuarii</name>
    <dbReference type="NCBI Taxonomy" id="556327"/>
    <lineage>
        <taxon>Bacteria</taxon>
        <taxon>Pseudomonadati</taxon>
        <taxon>Pseudomonadota</taxon>
        <taxon>Gammaproteobacteria</taxon>
        <taxon>Moraxellales</taxon>
        <taxon>Moraxellaceae</taxon>
        <taxon>Psychrobacter</taxon>
    </lineage>
</organism>
<dbReference type="PANTHER" id="PTHR48107:SF16">
    <property type="entry name" value="NADPH-DEPENDENT ALDEHYDE REDUCTASE 1, CHLOROPLASTIC"/>
    <property type="match status" value="1"/>
</dbReference>
<keyword evidence="4" id="KW-1185">Reference proteome</keyword>
<keyword evidence="2" id="KW-0560">Oxidoreductase</keyword>
<protein>
    <submittedName>
        <fullName evidence="3">SDR family oxidoreductase</fullName>
    </submittedName>
</protein>
<dbReference type="PANTHER" id="PTHR48107">
    <property type="entry name" value="NADPH-DEPENDENT ALDEHYDE REDUCTASE-LIKE PROTEIN, CHLOROPLASTIC-RELATED"/>
    <property type="match status" value="1"/>
</dbReference>
<comment type="caution">
    <text evidence="3">The sequence shown here is derived from an EMBL/GenBank/DDBJ whole genome shotgun (WGS) entry which is preliminary data.</text>
</comment>
<dbReference type="InterPro" id="IPR020904">
    <property type="entry name" value="Sc_DH/Rdtase_CS"/>
</dbReference>
<dbReference type="InterPro" id="IPR036291">
    <property type="entry name" value="NAD(P)-bd_dom_sf"/>
</dbReference>
<name>A0ABN0VTE6_9GAMM</name>
<reference evidence="3 4" key="1">
    <citation type="journal article" date="2019" name="Int. J. Syst. Evol. Microbiol.">
        <title>The Global Catalogue of Microorganisms (GCM) 10K type strain sequencing project: providing services to taxonomists for standard genome sequencing and annotation.</title>
        <authorList>
            <consortium name="The Broad Institute Genomics Platform"/>
            <consortium name="The Broad Institute Genome Sequencing Center for Infectious Disease"/>
            <person name="Wu L."/>
            <person name="Ma J."/>
        </authorList>
    </citation>
    <scope>NUCLEOTIDE SEQUENCE [LARGE SCALE GENOMIC DNA]</scope>
    <source>
        <strain evidence="3 4">JCM 16343</strain>
    </source>
</reference>
<dbReference type="Proteomes" id="UP001501787">
    <property type="component" value="Unassembled WGS sequence"/>
</dbReference>
<dbReference type="Pfam" id="PF13561">
    <property type="entry name" value="adh_short_C2"/>
    <property type="match status" value="1"/>
</dbReference>
<gene>
    <name evidence="3" type="ORF">GCM10009129_12890</name>
</gene>
<evidence type="ECO:0000313" key="3">
    <source>
        <dbReference type="EMBL" id="GAA0316878.1"/>
    </source>
</evidence>
<dbReference type="PRINTS" id="PR00081">
    <property type="entry name" value="GDHRDH"/>
</dbReference>
<evidence type="ECO:0000256" key="2">
    <source>
        <dbReference type="ARBA" id="ARBA00023002"/>
    </source>
</evidence>
<evidence type="ECO:0000256" key="1">
    <source>
        <dbReference type="ARBA" id="ARBA00006484"/>
    </source>
</evidence>
<dbReference type="NCBIfam" id="NF005559">
    <property type="entry name" value="PRK07231.1"/>
    <property type="match status" value="1"/>
</dbReference>
<dbReference type="Gene3D" id="3.40.50.720">
    <property type="entry name" value="NAD(P)-binding Rossmann-like Domain"/>
    <property type="match status" value="1"/>
</dbReference>
<dbReference type="PROSITE" id="PS00061">
    <property type="entry name" value="ADH_SHORT"/>
    <property type="match status" value="1"/>
</dbReference>
<dbReference type="SUPFAM" id="SSF51735">
    <property type="entry name" value="NAD(P)-binding Rossmann-fold domains"/>
    <property type="match status" value="1"/>
</dbReference>
<comment type="similarity">
    <text evidence="1">Belongs to the short-chain dehydrogenases/reductases (SDR) family.</text>
</comment>
<dbReference type="RefSeq" id="WP_201504813.1">
    <property type="nucleotide sequence ID" value="NZ_BAAAFR010000002.1"/>
</dbReference>
<evidence type="ECO:0000313" key="4">
    <source>
        <dbReference type="Proteomes" id="UP001501787"/>
    </source>
</evidence>
<accession>A0ABN0VTE6</accession>
<dbReference type="PRINTS" id="PR00080">
    <property type="entry name" value="SDRFAMILY"/>
</dbReference>